<dbReference type="Gene3D" id="3.30.70.1070">
    <property type="entry name" value="Sporulation related repeat"/>
    <property type="match status" value="2"/>
</dbReference>
<reference evidence="3" key="1">
    <citation type="submission" date="2018-06" db="EMBL/GenBank/DDBJ databases">
        <authorList>
            <person name="Zhirakovskaya E."/>
        </authorList>
    </citation>
    <scope>NUCLEOTIDE SEQUENCE</scope>
</reference>
<dbReference type="GO" id="GO:0042834">
    <property type="term" value="F:peptidoglycan binding"/>
    <property type="evidence" value="ECO:0007669"/>
    <property type="project" value="InterPro"/>
</dbReference>
<dbReference type="EMBL" id="UOGA01000255">
    <property type="protein sequence ID" value="VAX23872.1"/>
    <property type="molecule type" value="Genomic_DNA"/>
</dbReference>
<sequence>MKIGNISTNLFASLVILLMVFASARAEAFSLGAIRVTGAFNKQFKAEIPVRTDGRKGLAVWLGSERDYKKLGVKRPSFLGSLTVQVADHPTLPKQKIVYVTSSEPIYQPSFNLVIKASMGGGMILENYFLAVDFQKNLSLELPSSKDEEQEAIEKLAKRLAAKKQPKKKKPATLENIRMEEEKAVQRKETATSFVKNEKKKARSPVKTPAPVIRQDLKPAKAMTKEPAPITPVTTPKPIVTAKPIQQKPVVVDVDTEVVSLSEPVKPAGGVLPVFSDPGANVFAVKRGDSLYKIARKLGAERKDYNRVVVALWKENHKSFIKGNIHGLMAGAKIKYGNVNETVKSITVAEARKIINDQWPEWTNKLRVAPPRKVTKKIIAQPKLIKIPARKMALRSSALAALSDWSKTQNLDDELDLDSAVIVSRDGITEVIVSAKQKEGDKTKVYTIRLSKVDGKYEVVEAVKPDSGGEPSGRPFVLHVASYTSAEPASRLIKFLRLKGHNAYEVSNTLKDGKDWLRVVISRYNTLADADRAAKKIKRSGVSKYTRILMLPYAIRIEEPVTRKIAERKIKELAVRGIYAYTLKNDSDDSVAVLVGAYASEKEAERTVENFSRRGIKCQVVKP</sequence>
<gene>
    <name evidence="3" type="ORF">MNBD_NITROSPINAE04-196</name>
</gene>
<protein>
    <recommendedName>
        <fullName evidence="2">SPOR domain-containing protein</fullName>
    </recommendedName>
</protein>
<dbReference type="InterPro" id="IPR007730">
    <property type="entry name" value="SPOR-like_dom"/>
</dbReference>
<dbReference type="Pfam" id="PF25800">
    <property type="entry name" value="FimV_N"/>
    <property type="match status" value="1"/>
</dbReference>
<dbReference type="SUPFAM" id="SSF110997">
    <property type="entry name" value="Sporulation related repeat"/>
    <property type="match status" value="1"/>
</dbReference>
<feature type="region of interest" description="Disordered" evidence="1">
    <location>
        <begin position="182"/>
        <end position="208"/>
    </location>
</feature>
<organism evidence="3">
    <name type="scientific">hydrothermal vent metagenome</name>
    <dbReference type="NCBI Taxonomy" id="652676"/>
    <lineage>
        <taxon>unclassified sequences</taxon>
        <taxon>metagenomes</taxon>
        <taxon>ecological metagenomes</taxon>
    </lineage>
</organism>
<accession>A0A3B1C6Z1</accession>
<proteinExistence type="predicted"/>
<evidence type="ECO:0000259" key="2">
    <source>
        <dbReference type="PROSITE" id="PS51724"/>
    </source>
</evidence>
<evidence type="ECO:0000313" key="3">
    <source>
        <dbReference type="EMBL" id="VAX23872.1"/>
    </source>
</evidence>
<dbReference type="PROSITE" id="PS51724">
    <property type="entry name" value="SPOR"/>
    <property type="match status" value="1"/>
</dbReference>
<dbReference type="InterPro" id="IPR036680">
    <property type="entry name" value="SPOR-like_sf"/>
</dbReference>
<evidence type="ECO:0000256" key="1">
    <source>
        <dbReference type="SAM" id="MobiDB-lite"/>
    </source>
</evidence>
<dbReference type="AlphaFoldDB" id="A0A3B1C6Z1"/>
<name>A0A3B1C6Z1_9ZZZZ</name>
<dbReference type="Pfam" id="PF05036">
    <property type="entry name" value="SPOR"/>
    <property type="match status" value="2"/>
</dbReference>
<dbReference type="InterPro" id="IPR057840">
    <property type="entry name" value="FimV_N"/>
</dbReference>
<feature type="domain" description="SPOR" evidence="2">
    <location>
        <begin position="470"/>
        <end position="552"/>
    </location>
</feature>